<comment type="catalytic activity">
    <reaction evidence="1">
        <text>ATP + protein L-histidine = ADP + protein N-phospho-L-histidine.</text>
        <dbReference type="EC" id="2.7.13.3"/>
    </reaction>
</comment>
<keyword evidence="6" id="KW-0808">Transferase</keyword>
<sequence length="306" mass="35221">MQQRFNRTLRSYLWILILIAVFVGSVFHFYLIKRFIQPIQSLIEATKELKRGQYPDLVKVHKSDEIGQLAHQYNELVVQLQMNEQQRNRLVTDVSHEIRTPLSNLNGYLQGLKDGDIIGDQALFASLYQESKRLSRMLEQLEQLKEWDHLSNQTIVVKETHEIEPVLRQCVAMFARTLEEKSIPIRLEIESCKVELHIVGIQQVISNLLGNAINYYEGEGPILLVGAKQEKAYHISISGPSQPIPENEKEKVFRRFYRLDSSRNRMTGGSGLGLAISREIIERYHQGEIGVSPKSASNAFWIVLPR</sequence>
<organism evidence="17 18">
    <name type="scientific">Sporosarcina luteola</name>
    <dbReference type="NCBI Taxonomy" id="582850"/>
    <lineage>
        <taxon>Bacteria</taxon>
        <taxon>Bacillati</taxon>
        <taxon>Bacillota</taxon>
        <taxon>Bacilli</taxon>
        <taxon>Bacillales</taxon>
        <taxon>Caryophanaceae</taxon>
        <taxon>Sporosarcina</taxon>
    </lineage>
</organism>
<evidence type="ECO:0000256" key="4">
    <source>
        <dbReference type="ARBA" id="ARBA00022475"/>
    </source>
</evidence>
<dbReference type="CDD" id="cd00082">
    <property type="entry name" value="HisKA"/>
    <property type="match status" value="1"/>
</dbReference>
<dbReference type="InterPro" id="IPR050398">
    <property type="entry name" value="HssS/ArlS-like"/>
</dbReference>
<evidence type="ECO:0000256" key="7">
    <source>
        <dbReference type="ARBA" id="ARBA00022692"/>
    </source>
</evidence>
<keyword evidence="13 14" id="KW-0472">Membrane</keyword>
<feature type="domain" description="Histidine kinase" evidence="15">
    <location>
        <begin position="93"/>
        <end position="306"/>
    </location>
</feature>
<keyword evidence="8" id="KW-0547">Nucleotide-binding</keyword>
<dbReference type="PROSITE" id="PS50109">
    <property type="entry name" value="HIS_KIN"/>
    <property type="match status" value="1"/>
</dbReference>
<evidence type="ECO:0000256" key="10">
    <source>
        <dbReference type="ARBA" id="ARBA00022840"/>
    </source>
</evidence>
<evidence type="ECO:0000256" key="3">
    <source>
        <dbReference type="ARBA" id="ARBA00012438"/>
    </source>
</evidence>
<dbReference type="EMBL" id="BJYL01000020">
    <property type="protein sequence ID" value="GEN83245.1"/>
    <property type="molecule type" value="Genomic_DNA"/>
</dbReference>
<evidence type="ECO:0000256" key="1">
    <source>
        <dbReference type="ARBA" id="ARBA00000085"/>
    </source>
</evidence>
<keyword evidence="5" id="KW-0597">Phosphoprotein</keyword>
<evidence type="ECO:0000259" key="15">
    <source>
        <dbReference type="PROSITE" id="PS50109"/>
    </source>
</evidence>
<feature type="transmembrane region" description="Helical" evidence="14">
    <location>
        <begin position="12"/>
        <end position="32"/>
    </location>
</feature>
<evidence type="ECO:0000256" key="5">
    <source>
        <dbReference type="ARBA" id="ARBA00022553"/>
    </source>
</evidence>
<dbReference type="InterPro" id="IPR003660">
    <property type="entry name" value="HAMP_dom"/>
</dbReference>
<evidence type="ECO:0000256" key="6">
    <source>
        <dbReference type="ARBA" id="ARBA00022679"/>
    </source>
</evidence>
<dbReference type="Gene3D" id="1.10.287.130">
    <property type="match status" value="1"/>
</dbReference>
<dbReference type="InterPro" id="IPR004358">
    <property type="entry name" value="Sig_transdc_His_kin-like_C"/>
</dbReference>
<dbReference type="SMART" id="SM00387">
    <property type="entry name" value="HATPase_c"/>
    <property type="match status" value="1"/>
</dbReference>
<dbReference type="SMART" id="SM00388">
    <property type="entry name" value="HisKA"/>
    <property type="match status" value="1"/>
</dbReference>
<dbReference type="SUPFAM" id="SSF158472">
    <property type="entry name" value="HAMP domain-like"/>
    <property type="match status" value="1"/>
</dbReference>
<dbReference type="PROSITE" id="PS50885">
    <property type="entry name" value="HAMP"/>
    <property type="match status" value="1"/>
</dbReference>
<proteinExistence type="predicted"/>
<evidence type="ECO:0000256" key="12">
    <source>
        <dbReference type="ARBA" id="ARBA00023012"/>
    </source>
</evidence>
<feature type="domain" description="HAMP" evidence="16">
    <location>
        <begin position="33"/>
        <end position="85"/>
    </location>
</feature>
<dbReference type="GO" id="GO:0005524">
    <property type="term" value="F:ATP binding"/>
    <property type="evidence" value="ECO:0007669"/>
    <property type="project" value="UniProtKB-KW"/>
</dbReference>
<dbReference type="SMART" id="SM00304">
    <property type="entry name" value="HAMP"/>
    <property type="match status" value="1"/>
</dbReference>
<dbReference type="PRINTS" id="PR00344">
    <property type="entry name" value="BCTRLSENSOR"/>
</dbReference>
<dbReference type="PANTHER" id="PTHR45528">
    <property type="entry name" value="SENSOR HISTIDINE KINASE CPXA"/>
    <property type="match status" value="1"/>
</dbReference>
<dbReference type="Gene3D" id="6.10.340.10">
    <property type="match status" value="1"/>
</dbReference>
<keyword evidence="11 14" id="KW-1133">Transmembrane helix</keyword>
<keyword evidence="4" id="KW-1003">Cell membrane</keyword>
<keyword evidence="9" id="KW-0418">Kinase</keyword>
<dbReference type="InterPro" id="IPR036890">
    <property type="entry name" value="HATPase_C_sf"/>
</dbReference>
<keyword evidence="12" id="KW-0902">Two-component regulatory system</keyword>
<dbReference type="PANTHER" id="PTHR45528:SF1">
    <property type="entry name" value="SENSOR HISTIDINE KINASE CPXA"/>
    <property type="match status" value="1"/>
</dbReference>
<evidence type="ECO:0000259" key="16">
    <source>
        <dbReference type="PROSITE" id="PS50885"/>
    </source>
</evidence>
<dbReference type="Proteomes" id="UP000321901">
    <property type="component" value="Unassembled WGS sequence"/>
</dbReference>
<evidence type="ECO:0000256" key="11">
    <source>
        <dbReference type="ARBA" id="ARBA00022989"/>
    </source>
</evidence>
<evidence type="ECO:0000313" key="17">
    <source>
        <dbReference type="EMBL" id="GEN83245.1"/>
    </source>
</evidence>
<dbReference type="Gene3D" id="3.30.565.10">
    <property type="entry name" value="Histidine kinase-like ATPase, C-terminal domain"/>
    <property type="match status" value="1"/>
</dbReference>
<dbReference type="Pfam" id="PF02518">
    <property type="entry name" value="HATPase_c"/>
    <property type="match status" value="1"/>
</dbReference>
<dbReference type="InterPro" id="IPR005467">
    <property type="entry name" value="His_kinase_dom"/>
</dbReference>
<keyword evidence="18" id="KW-1185">Reference proteome</keyword>
<reference evidence="17 18" key="1">
    <citation type="submission" date="2019-07" db="EMBL/GenBank/DDBJ databases">
        <title>Whole genome shotgun sequence of Sporosarcina luteola NBRC 105378.</title>
        <authorList>
            <person name="Hosoyama A."/>
            <person name="Uohara A."/>
            <person name="Ohji S."/>
            <person name="Ichikawa N."/>
        </authorList>
    </citation>
    <scope>NUCLEOTIDE SEQUENCE [LARGE SCALE GENOMIC DNA]</scope>
    <source>
        <strain evidence="17 18">NBRC 105378</strain>
    </source>
</reference>
<gene>
    <name evidence="17" type="ORF">SLU01_15570</name>
</gene>
<dbReference type="InterPro" id="IPR003661">
    <property type="entry name" value="HisK_dim/P_dom"/>
</dbReference>
<evidence type="ECO:0000256" key="14">
    <source>
        <dbReference type="SAM" id="Phobius"/>
    </source>
</evidence>
<dbReference type="GO" id="GO:0005886">
    <property type="term" value="C:plasma membrane"/>
    <property type="evidence" value="ECO:0007669"/>
    <property type="project" value="UniProtKB-SubCell"/>
</dbReference>
<dbReference type="InterPro" id="IPR036097">
    <property type="entry name" value="HisK_dim/P_sf"/>
</dbReference>
<dbReference type="CDD" id="cd06225">
    <property type="entry name" value="HAMP"/>
    <property type="match status" value="1"/>
</dbReference>
<dbReference type="SUPFAM" id="SSF47384">
    <property type="entry name" value="Homodimeric domain of signal transducing histidine kinase"/>
    <property type="match status" value="1"/>
</dbReference>
<evidence type="ECO:0000313" key="18">
    <source>
        <dbReference type="Proteomes" id="UP000321901"/>
    </source>
</evidence>
<comment type="caution">
    <text evidence="17">The sequence shown here is derived from an EMBL/GenBank/DDBJ whole genome shotgun (WGS) entry which is preliminary data.</text>
</comment>
<evidence type="ECO:0000256" key="13">
    <source>
        <dbReference type="ARBA" id="ARBA00023136"/>
    </source>
</evidence>
<dbReference type="EC" id="2.7.13.3" evidence="3"/>
<dbReference type="InterPro" id="IPR003594">
    <property type="entry name" value="HATPase_dom"/>
</dbReference>
<dbReference type="GO" id="GO:0000155">
    <property type="term" value="F:phosphorelay sensor kinase activity"/>
    <property type="evidence" value="ECO:0007669"/>
    <property type="project" value="InterPro"/>
</dbReference>
<dbReference type="AlphaFoldDB" id="A0A511Z721"/>
<keyword evidence="7 14" id="KW-0812">Transmembrane</keyword>
<evidence type="ECO:0000256" key="2">
    <source>
        <dbReference type="ARBA" id="ARBA00004651"/>
    </source>
</evidence>
<dbReference type="Pfam" id="PF00672">
    <property type="entry name" value="HAMP"/>
    <property type="match status" value="1"/>
</dbReference>
<accession>A0A511Z721</accession>
<comment type="subcellular location">
    <subcellularLocation>
        <location evidence="2">Cell membrane</location>
        <topology evidence="2">Multi-pass membrane protein</topology>
    </subcellularLocation>
</comment>
<protein>
    <recommendedName>
        <fullName evidence="3">histidine kinase</fullName>
        <ecNumber evidence="3">2.7.13.3</ecNumber>
    </recommendedName>
</protein>
<dbReference type="SUPFAM" id="SSF55874">
    <property type="entry name" value="ATPase domain of HSP90 chaperone/DNA topoisomerase II/histidine kinase"/>
    <property type="match status" value="1"/>
</dbReference>
<dbReference type="Pfam" id="PF00512">
    <property type="entry name" value="HisKA"/>
    <property type="match status" value="1"/>
</dbReference>
<keyword evidence="10" id="KW-0067">ATP-binding</keyword>
<evidence type="ECO:0000256" key="8">
    <source>
        <dbReference type="ARBA" id="ARBA00022741"/>
    </source>
</evidence>
<name>A0A511Z721_9BACL</name>
<evidence type="ECO:0000256" key="9">
    <source>
        <dbReference type="ARBA" id="ARBA00022777"/>
    </source>
</evidence>